<accession>A0AAN9IA50</accession>
<name>A0AAN9IA50_CROPI</name>
<evidence type="ECO:0000313" key="3">
    <source>
        <dbReference type="EMBL" id="KAK7269425.1"/>
    </source>
</evidence>
<evidence type="ECO:0000259" key="2">
    <source>
        <dbReference type="Pfam" id="PF24818"/>
    </source>
</evidence>
<evidence type="ECO:0000256" key="1">
    <source>
        <dbReference type="SAM" id="MobiDB-lite"/>
    </source>
</evidence>
<dbReference type="PANTHER" id="PTHR33494">
    <property type="entry name" value="OS02G0793800 PROTEIN"/>
    <property type="match status" value="1"/>
</dbReference>
<dbReference type="Proteomes" id="UP001372338">
    <property type="component" value="Unassembled WGS sequence"/>
</dbReference>
<gene>
    <name evidence="3" type="ORF">RIF29_22151</name>
</gene>
<dbReference type="EMBL" id="JAYWIO010000004">
    <property type="protein sequence ID" value="KAK7269425.1"/>
    <property type="molecule type" value="Genomic_DNA"/>
</dbReference>
<evidence type="ECO:0000313" key="4">
    <source>
        <dbReference type="Proteomes" id="UP001372338"/>
    </source>
</evidence>
<feature type="domain" description="TRF2/HOY1 PH-like" evidence="2">
    <location>
        <begin position="42"/>
        <end position="159"/>
    </location>
</feature>
<organism evidence="3 4">
    <name type="scientific">Crotalaria pallida</name>
    <name type="common">Smooth rattlebox</name>
    <name type="synonym">Crotalaria striata</name>
    <dbReference type="NCBI Taxonomy" id="3830"/>
    <lineage>
        <taxon>Eukaryota</taxon>
        <taxon>Viridiplantae</taxon>
        <taxon>Streptophyta</taxon>
        <taxon>Embryophyta</taxon>
        <taxon>Tracheophyta</taxon>
        <taxon>Spermatophyta</taxon>
        <taxon>Magnoliopsida</taxon>
        <taxon>eudicotyledons</taxon>
        <taxon>Gunneridae</taxon>
        <taxon>Pentapetalae</taxon>
        <taxon>rosids</taxon>
        <taxon>fabids</taxon>
        <taxon>Fabales</taxon>
        <taxon>Fabaceae</taxon>
        <taxon>Papilionoideae</taxon>
        <taxon>50 kb inversion clade</taxon>
        <taxon>genistoids sensu lato</taxon>
        <taxon>core genistoids</taxon>
        <taxon>Crotalarieae</taxon>
        <taxon>Crotalaria</taxon>
    </lineage>
</organism>
<protein>
    <recommendedName>
        <fullName evidence="2">TRF2/HOY1 PH-like domain-containing protein</fullName>
    </recommendedName>
</protein>
<feature type="compositionally biased region" description="Polar residues" evidence="1">
    <location>
        <begin position="659"/>
        <end position="674"/>
    </location>
</feature>
<dbReference type="InterPro" id="IPR057939">
    <property type="entry name" value="TRF2_HOY1_PH"/>
</dbReference>
<reference evidence="3 4" key="1">
    <citation type="submission" date="2024-01" db="EMBL/GenBank/DDBJ databases">
        <title>The genomes of 5 underutilized Papilionoideae crops provide insights into root nodulation and disease resistanc.</title>
        <authorList>
            <person name="Yuan L."/>
        </authorList>
    </citation>
    <scope>NUCLEOTIDE SEQUENCE [LARGE SCALE GENOMIC DNA]</scope>
    <source>
        <strain evidence="3">ZHUSHIDOU_FW_LH</strain>
        <tissue evidence="3">Leaf</tissue>
    </source>
</reference>
<comment type="caution">
    <text evidence="3">The sequence shown here is derived from an EMBL/GenBank/DDBJ whole genome shotgun (WGS) entry which is preliminary data.</text>
</comment>
<dbReference type="Pfam" id="PF24818">
    <property type="entry name" value="PH_TRF2_HOY1"/>
    <property type="match status" value="1"/>
</dbReference>
<dbReference type="PANTHER" id="PTHR33494:SF5">
    <property type="entry name" value="F10A16.6 PROTEIN"/>
    <property type="match status" value="1"/>
</dbReference>
<feature type="region of interest" description="Disordered" evidence="1">
    <location>
        <begin position="654"/>
        <end position="674"/>
    </location>
</feature>
<sequence>MNGFTSQSIEERLNYAEETSIRSQPRAKKKKCKILRKAFHAPIHVLKIGTYTVEAKYAIDLVAKFLFNRNRLAFEILDANSRLKSKIEIHCNTILGIQVITEHNEPGILRIELGEVPQFYREPSLSPAQTKWARSSDFTPGMQASRCRRYYLQFHPGVLGTSYQTLLSNNEKLMELSKRPFPTLRSPYFNLPYPIRHVQYVHGSKIILVNKQQQLVPTEQVQYGNAIMPLPPTANNNPISQTSGRGYFTNEAIKNQNPQHKSLNVRSQQRRYVADSAHTRLFIDCHCRRHLEQPPVVPNEKVQQLGNVMMPYLPLPSNGQISAAASLASESQPIIEQPDEQAPLFSNDMPFVPNSGSLETPVVPTKQAQLSGMAMPLPPIASNHPIPPNSNFMIDTYYPKNDAIGNQMFQLPEFAAWNQGPGHETLFSTELAPRKRKLQQSGPAVSDYKLPSNINGVLATGYNNNNNIPETVFNTIHVGSCSAAAAAGGSSREAAFAYNTNNTSTQTYQPCNTNGMLATGYNDNIPGPVFSTSHVGNSAAAGGPSRKAAFAYNTNNTSTQTYQPCNTNGMLATGYSDNIPGTVFNTSHVGSSSAAAASPSREAATASNTNSTSTQTYQPNNTDSEGSCISFLDGWEELNNASDANLNHMFGNTFDDQHSIPTQNNSSYMPPWSS</sequence>
<feature type="compositionally biased region" description="Low complexity" evidence="1">
    <location>
        <begin position="589"/>
        <end position="622"/>
    </location>
</feature>
<feature type="region of interest" description="Disordered" evidence="1">
    <location>
        <begin position="589"/>
        <end position="623"/>
    </location>
</feature>
<dbReference type="AlphaFoldDB" id="A0AAN9IA50"/>
<keyword evidence="4" id="KW-1185">Reference proteome</keyword>
<proteinExistence type="predicted"/>